<protein>
    <submittedName>
        <fullName evidence="1">Uncharacterized protein</fullName>
    </submittedName>
</protein>
<sequence>MPTSFTRKGILDAVGIHVVCGDQALLIGNKPIFINCLIVMHLKTMREDLPKCATIYVYIHNKFTDHMSILKINIAAVLGDISMTWDL</sequence>
<dbReference type="AlphaFoldDB" id="A0A8E2DNR1"/>
<organism evidence="1 2">
    <name type="scientific">Obba rivulosa</name>
    <dbReference type="NCBI Taxonomy" id="1052685"/>
    <lineage>
        <taxon>Eukaryota</taxon>
        <taxon>Fungi</taxon>
        <taxon>Dikarya</taxon>
        <taxon>Basidiomycota</taxon>
        <taxon>Agaricomycotina</taxon>
        <taxon>Agaricomycetes</taxon>
        <taxon>Polyporales</taxon>
        <taxon>Gelatoporiaceae</taxon>
        <taxon>Obba</taxon>
    </lineage>
</organism>
<evidence type="ECO:0000313" key="1">
    <source>
        <dbReference type="EMBL" id="OCH90988.1"/>
    </source>
</evidence>
<dbReference type="EMBL" id="KV722393">
    <property type="protein sequence ID" value="OCH90988.1"/>
    <property type="molecule type" value="Genomic_DNA"/>
</dbReference>
<gene>
    <name evidence="1" type="ORF">OBBRIDRAFT_729653</name>
</gene>
<keyword evidence="2" id="KW-1185">Reference proteome</keyword>
<dbReference type="OrthoDB" id="2724167at2759"/>
<reference evidence="1 2" key="1">
    <citation type="submission" date="2016-07" db="EMBL/GenBank/DDBJ databases">
        <title>Draft genome of the white-rot fungus Obba rivulosa 3A-2.</title>
        <authorList>
            <consortium name="DOE Joint Genome Institute"/>
            <person name="Miettinen O."/>
            <person name="Riley R."/>
            <person name="Acob R."/>
            <person name="Barry K."/>
            <person name="Cullen D."/>
            <person name="De Vries R."/>
            <person name="Hainaut M."/>
            <person name="Hatakka A."/>
            <person name="Henrissat B."/>
            <person name="Hilden K."/>
            <person name="Kuo R."/>
            <person name="Labutti K."/>
            <person name="Lipzen A."/>
            <person name="Makela M.R."/>
            <person name="Sandor L."/>
            <person name="Spatafora J.W."/>
            <person name="Grigoriev I.V."/>
            <person name="Hibbett D.S."/>
        </authorList>
    </citation>
    <scope>NUCLEOTIDE SEQUENCE [LARGE SCALE GENOMIC DNA]</scope>
    <source>
        <strain evidence="1 2">3A-2</strain>
    </source>
</reference>
<name>A0A8E2DNR1_9APHY</name>
<proteinExistence type="predicted"/>
<evidence type="ECO:0000313" key="2">
    <source>
        <dbReference type="Proteomes" id="UP000250043"/>
    </source>
</evidence>
<accession>A0A8E2DNR1</accession>
<dbReference type="Proteomes" id="UP000250043">
    <property type="component" value="Unassembled WGS sequence"/>
</dbReference>